<dbReference type="AlphaFoldDB" id="A0A8C3CCA9"/>
<evidence type="ECO:0000313" key="6">
    <source>
        <dbReference type="Proteomes" id="UP000694556"/>
    </source>
</evidence>
<protein>
    <recommendedName>
        <fullName evidence="7">Perilipin</fullName>
    </recommendedName>
</protein>
<dbReference type="PANTHER" id="PTHR14024:SF11">
    <property type="entry name" value="PERILIPIN-3"/>
    <property type="match status" value="1"/>
</dbReference>
<sequence length="589" mass="61275">MLGTGTPGMGTFGAGSPAVGSQGWGTPGTGHGVTGYGVTRVGDTGYGDTGHGVTTYGVARGGGGHLARGHSLWGHRAGGRLPWGRGARGQPRAGCGPPPAPRGAPPQVPPPPPNWLSRGPPLRRLAPALTMNPALGGERGGIATGDRDRDRGSRQPLPPPAAMSAETAAPAEAEREAQSVVSRVASLALVSSARGAVSTAYASTKESHPYVRSVCDVAEKGVKTLTAAAVSGAQPLLTKLEPQISTANEYACKGLDKLEEKLPILQQPTEKLISDTKQLVTSTVTGAKDVLTSTVAGAKDAVSSRVTGVMDMTKGAVQGSVELTKSAVSSGVSTVMGSAMGQMVVSGVGSVLEKSEELVDHYLPMTDEELAKLATAVEGFETEQQKQQQSYFVRLGSLSAKLRHRALQHSLGKLQSARHSSQDVLAQLQRTLDLVEQLKQGMDQKLQGGQEKLQQLWLEWSKKQPGGGKDLVPPEGVESGALAMVQGLTQQLQSACQPLVSSLQGLPAGIQDTAGQVRHNVEELRASLASATSLQEVTGSVLAKARAHAAKARELMDELVEHVAHNTPLSWLVGPFTPSTQHLLGLQGQ</sequence>
<dbReference type="Gene3D" id="1.20.120.340">
    <property type="entry name" value="Flagellar protein FliS"/>
    <property type="match status" value="1"/>
</dbReference>
<dbReference type="PANTHER" id="PTHR14024">
    <property type="entry name" value="PERILIPIN"/>
    <property type="match status" value="1"/>
</dbReference>
<dbReference type="InterPro" id="IPR004279">
    <property type="entry name" value="Perilipin"/>
</dbReference>
<dbReference type="GO" id="GO:0019915">
    <property type="term" value="P:lipid storage"/>
    <property type="evidence" value="ECO:0007669"/>
    <property type="project" value="TreeGrafter"/>
</dbReference>
<evidence type="ECO:0000256" key="2">
    <source>
        <dbReference type="ARBA" id="ARBA00006311"/>
    </source>
</evidence>
<dbReference type="Proteomes" id="UP000694556">
    <property type="component" value="Chromosome 29"/>
</dbReference>
<reference evidence="5" key="2">
    <citation type="submission" date="2025-08" db="UniProtKB">
        <authorList>
            <consortium name="Ensembl"/>
        </authorList>
    </citation>
    <scope>IDENTIFICATION</scope>
</reference>
<reference evidence="5" key="3">
    <citation type="submission" date="2025-09" db="UniProtKB">
        <authorList>
            <consortium name="Ensembl"/>
        </authorList>
    </citation>
    <scope>IDENTIFICATION</scope>
</reference>
<feature type="compositionally biased region" description="Pro residues" evidence="4">
    <location>
        <begin position="96"/>
        <end position="114"/>
    </location>
</feature>
<organism evidence="5 6">
    <name type="scientific">Cairina moschata</name>
    <name type="common">Muscovy duck</name>
    <dbReference type="NCBI Taxonomy" id="8855"/>
    <lineage>
        <taxon>Eukaryota</taxon>
        <taxon>Metazoa</taxon>
        <taxon>Chordata</taxon>
        <taxon>Craniata</taxon>
        <taxon>Vertebrata</taxon>
        <taxon>Euteleostomi</taxon>
        <taxon>Archelosauria</taxon>
        <taxon>Archosauria</taxon>
        <taxon>Dinosauria</taxon>
        <taxon>Saurischia</taxon>
        <taxon>Theropoda</taxon>
        <taxon>Coelurosauria</taxon>
        <taxon>Aves</taxon>
        <taxon>Neognathae</taxon>
        <taxon>Galloanserae</taxon>
        <taxon>Anseriformes</taxon>
        <taxon>Anatidae</taxon>
        <taxon>Anatinae</taxon>
        <taxon>Cairina</taxon>
    </lineage>
</organism>
<dbReference type="Gene3D" id="3.30.720.170">
    <property type="entry name" value="Perilipin, alpha-beta domain"/>
    <property type="match status" value="1"/>
</dbReference>
<proteinExistence type="inferred from homology"/>
<evidence type="ECO:0000256" key="3">
    <source>
        <dbReference type="ARBA" id="ARBA00022677"/>
    </source>
</evidence>
<evidence type="ECO:0000256" key="4">
    <source>
        <dbReference type="SAM" id="MobiDB-lite"/>
    </source>
</evidence>
<dbReference type="GO" id="GO:0010890">
    <property type="term" value="P:positive regulation of triglyceride storage"/>
    <property type="evidence" value="ECO:0007669"/>
    <property type="project" value="TreeGrafter"/>
</dbReference>
<comment type="subcellular location">
    <subcellularLocation>
        <location evidence="1">Lipid droplet</location>
    </subcellularLocation>
</comment>
<feature type="compositionally biased region" description="Gly residues" evidence="4">
    <location>
        <begin position="1"/>
        <end position="13"/>
    </location>
</feature>
<reference evidence="5" key="1">
    <citation type="submission" date="2018-09" db="EMBL/GenBank/DDBJ databases">
        <title>Common duck and Muscovy duck high density SNP chip.</title>
        <authorList>
            <person name="Vignal A."/>
            <person name="Thebault N."/>
            <person name="Warren W.C."/>
        </authorList>
    </citation>
    <scope>NUCLEOTIDE SEQUENCE [LARGE SCALE GENOMIC DNA]</scope>
</reference>
<keyword evidence="6" id="KW-1185">Reference proteome</keyword>
<dbReference type="SUPFAM" id="SSF109775">
    <property type="entry name" value="Mannose-6-phosphate receptor binding protein 1 (Tip47), C-terminal domain"/>
    <property type="match status" value="1"/>
</dbReference>
<keyword evidence="3" id="KW-0551">Lipid droplet</keyword>
<comment type="similarity">
    <text evidence="2">Belongs to the perilipin family.</text>
</comment>
<feature type="compositionally biased region" description="Low complexity" evidence="4">
    <location>
        <begin position="162"/>
        <end position="171"/>
    </location>
</feature>
<feature type="region of interest" description="Disordered" evidence="4">
    <location>
        <begin position="70"/>
        <end position="173"/>
    </location>
</feature>
<name>A0A8C3CCA9_CAIMO</name>
<evidence type="ECO:0000313" key="5">
    <source>
        <dbReference type="Ensembl" id="ENSCMMP00000017815.1"/>
    </source>
</evidence>
<dbReference type="Pfam" id="PF03036">
    <property type="entry name" value="Perilipin"/>
    <property type="match status" value="1"/>
</dbReference>
<dbReference type="GO" id="GO:0005811">
    <property type="term" value="C:lipid droplet"/>
    <property type="evidence" value="ECO:0007669"/>
    <property type="project" value="UniProtKB-SubCell"/>
</dbReference>
<accession>A0A8C3CCA9</accession>
<feature type="compositionally biased region" description="Low complexity" evidence="4">
    <location>
        <begin position="82"/>
        <end position="95"/>
    </location>
</feature>
<evidence type="ECO:0000256" key="1">
    <source>
        <dbReference type="ARBA" id="ARBA00004502"/>
    </source>
</evidence>
<feature type="region of interest" description="Disordered" evidence="4">
    <location>
        <begin position="1"/>
        <end position="26"/>
    </location>
</feature>
<dbReference type="GO" id="GO:0005829">
    <property type="term" value="C:cytosol"/>
    <property type="evidence" value="ECO:0007669"/>
    <property type="project" value="TreeGrafter"/>
</dbReference>
<dbReference type="Ensembl" id="ENSCMMT00000019567.1">
    <property type="protein sequence ID" value="ENSCMMP00000017815.1"/>
    <property type="gene ID" value="ENSCMMG00000011280.1"/>
</dbReference>
<evidence type="ECO:0008006" key="7">
    <source>
        <dbReference type="Google" id="ProtNLM"/>
    </source>
</evidence>